<dbReference type="Proteomes" id="UP000283269">
    <property type="component" value="Unassembled WGS sequence"/>
</dbReference>
<proteinExistence type="predicted"/>
<protein>
    <submittedName>
        <fullName evidence="2">Uncharacterized protein</fullName>
    </submittedName>
</protein>
<keyword evidence="3" id="KW-1185">Reference proteome</keyword>
<comment type="caution">
    <text evidence="2">The sequence shown here is derived from an EMBL/GenBank/DDBJ whole genome shotgun (WGS) entry which is preliminary data.</text>
</comment>
<evidence type="ECO:0000256" key="1">
    <source>
        <dbReference type="SAM" id="Phobius"/>
    </source>
</evidence>
<dbReference type="InParanoid" id="A0A409XRV4"/>
<keyword evidence="1" id="KW-0812">Transmembrane</keyword>
<name>A0A409XRV4_PSICY</name>
<keyword evidence="1" id="KW-1133">Transmembrane helix</keyword>
<feature type="transmembrane region" description="Helical" evidence="1">
    <location>
        <begin position="56"/>
        <end position="83"/>
    </location>
</feature>
<organism evidence="2 3">
    <name type="scientific">Psilocybe cyanescens</name>
    <dbReference type="NCBI Taxonomy" id="93625"/>
    <lineage>
        <taxon>Eukaryota</taxon>
        <taxon>Fungi</taxon>
        <taxon>Dikarya</taxon>
        <taxon>Basidiomycota</taxon>
        <taxon>Agaricomycotina</taxon>
        <taxon>Agaricomycetes</taxon>
        <taxon>Agaricomycetidae</taxon>
        <taxon>Agaricales</taxon>
        <taxon>Agaricineae</taxon>
        <taxon>Strophariaceae</taxon>
        <taxon>Psilocybe</taxon>
    </lineage>
</organism>
<accession>A0A409XRV4</accession>
<sequence>MDRVQWYIHSAAESYRSSPEKGTEEARWTIPMSSKCEGLLLVSKCDSRSNHSVNSLIAHLVQTVFLTSVIGAAAPAVVVKLVVEQMQSLLSERKQVGLPGTTYEP</sequence>
<evidence type="ECO:0000313" key="2">
    <source>
        <dbReference type="EMBL" id="PPQ93549.1"/>
    </source>
</evidence>
<evidence type="ECO:0000313" key="3">
    <source>
        <dbReference type="Proteomes" id="UP000283269"/>
    </source>
</evidence>
<gene>
    <name evidence="2" type="ORF">CVT25_000248</name>
</gene>
<dbReference type="EMBL" id="NHYD01000700">
    <property type="protein sequence ID" value="PPQ93549.1"/>
    <property type="molecule type" value="Genomic_DNA"/>
</dbReference>
<keyword evidence="1" id="KW-0472">Membrane</keyword>
<reference evidence="2 3" key="1">
    <citation type="journal article" date="2018" name="Evol. Lett.">
        <title>Horizontal gene cluster transfer increased hallucinogenic mushroom diversity.</title>
        <authorList>
            <person name="Reynolds H.T."/>
            <person name="Vijayakumar V."/>
            <person name="Gluck-Thaler E."/>
            <person name="Korotkin H.B."/>
            <person name="Matheny P.B."/>
            <person name="Slot J.C."/>
        </authorList>
    </citation>
    <scope>NUCLEOTIDE SEQUENCE [LARGE SCALE GENOMIC DNA]</scope>
    <source>
        <strain evidence="2 3">2631</strain>
    </source>
</reference>
<dbReference type="AlphaFoldDB" id="A0A409XRV4"/>